<proteinExistence type="inferred from homology"/>
<dbReference type="GO" id="GO:0000932">
    <property type="term" value="C:P-body"/>
    <property type="evidence" value="ECO:0007669"/>
    <property type="project" value="UniProtKB-SubCell"/>
</dbReference>
<feature type="compositionally biased region" description="Low complexity" evidence="15">
    <location>
        <begin position="856"/>
        <end position="876"/>
    </location>
</feature>
<dbReference type="InterPro" id="IPR032675">
    <property type="entry name" value="LRR_dom_sf"/>
</dbReference>
<dbReference type="PROSITE" id="PS51195">
    <property type="entry name" value="Q_MOTIF"/>
    <property type="match status" value="1"/>
</dbReference>
<dbReference type="SMART" id="SM00490">
    <property type="entry name" value="HELICc"/>
    <property type="match status" value="1"/>
</dbReference>
<dbReference type="InterPro" id="IPR014001">
    <property type="entry name" value="Helicase_ATP-bd"/>
</dbReference>
<name>A0A5N5QH48_9AGAM</name>
<evidence type="ECO:0000256" key="10">
    <source>
        <dbReference type="ARBA" id="ARBA00022845"/>
    </source>
</evidence>
<keyword evidence="5" id="KW-0547">Nucleotide-binding</keyword>
<dbReference type="InterPro" id="IPR000629">
    <property type="entry name" value="RNA-helicase_DEAD-box_CS"/>
</dbReference>
<dbReference type="GO" id="GO:0016787">
    <property type="term" value="F:hydrolase activity"/>
    <property type="evidence" value="ECO:0007669"/>
    <property type="project" value="UniProtKB-KW"/>
</dbReference>
<evidence type="ECO:0000256" key="4">
    <source>
        <dbReference type="ARBA" id="ARBA00022664"/>
    </source>
</evidence>
<evidence type="ECO:0000256" key="2">
    <source>
        <dbReference type="ARBA" id="ARBA00012552"/>
    </source>
</evidence>
<dbReference type="Gene3D" id="3.40.50.300">
    <property type="entry name" value="P-loop containing nucleotide triphosphate hydrolases"/>
    <property type="match status" value="2"/>
</dbReference>
<dbReference type="GO" id="GO:0005524">
    <property type="term" value="F:ATP binding"/>
    <property type="evidence" value="ECO:0007669"/>
    <property type="project" value="UniProtKB-KW"/>
</dbReference>
<dbReference type="PANTHER" id="PTHR47960">
    <property type="entry name" value="DEAD-BOX ATP-DEPENDENT RNA HELICASE 50"/>
    <property type="match status" value="1"/>
</dbReference>
<dbReference type="GO" id="GO:0003723">
    <property type="term" value="F:RNA binding"/>
    <property type="evidence" value="ECO:0007669"/>
    <property type="project" value="UniProtKB-KW"/>
</dbReference>
<dbReference type="EMBL" id="SSOP01000145">
    <property type="protein sequence ID" value="KAB5590786.1"/>
    <property type="molecule type" value="Genomic_DNA"/>
</dbReference>
<dbReference type="SMART" id="SM00487">
    <property type="entry name" value="DEXDc"/>
    <property type="match status" value="1"/>
</dbReference>
<dbReference type="FunFam" id="3.40.50.300:FF:000114">
    <property type="entry name" value="ATP-dependent RNA helicase DDX6"/>
    <property type="match status" value="1"/>
</dbReference>
<dbReference type="Pfam" id="PF00271">
    <property type="entry name" value="Helicase_C"/>
    <property type="match status" value="1"/>
</dbReference>
<dbReference type="SUPFAM" id="SSF52540">
    <property type="entry name" value="P-loop containing nucleoside triphosphate hydrolases"/>
    <property type="match status" value="1"/>
</dbReference>
<dbReference type="InterPro" id="IPR011545">
    <property type="entry name" value="DEAD/DEAH_box_helicase_dom"/>
</dbReference>
<dbReference type="Proteomes" id="UP000383932">
    <property type="component" value="Unassembled WGS sequence"/>
</dbReference>
<evidence type="ECO:0000256" key="14">
    <source>
        <dbReference type="PROSITE-ProRule" id="PRU00552"/>
    </source>
</evidence>
<dbReference type="CDD" id="cd17940">
    <property type="entry name" value="DEADc_DDX6"/>
    <property type="match status" value="1"/>
</dbReference>
<dbReference type="GO" id="GO:0003724">
    <property type="term" value="F:RNA helicase activity"/>
    <property type="evidence" value="ECO:0007669"/>
    <property type="project" value="UniProtKB-EC"/>
</dbReference>
<evidence type="ECO:0000256" key="3">
    <source>
        <dbReference type="ARBA" id="ARBA00022490"/>
    </source>
</evidence>
<comment type="caution">
    <text evidence="19">The sequence shown here is derived from an EMBL/GenBank/DDBJ whole genome shotgun (WGS) entry which is preliminary data.</text>
</comment>
<dbReference type="PROSITE" id="PS51192">
    <property type="entry name" value="HELICASE_ATP_BIND_1"/>
    <property type="match status" value="1"/>
</dbReference>
<keyword evidence="11" id="KW-0694">RNA-binding</keyword>
<accession>A0A5N5QH48</accession>
<reference evidence="19 20" key="1">
    <citation type="journal article" date="2019" name="Fungal Biol. Biotechnol.">
        <title>Draft genome sequence of fastidious pathogen Ceratobasidium theobromae, which causes vascular-streak dieback in Theobroma cacao.</title>
        <authorList>
            <person name="Ali S.S."/>
            <person name="Asman A."/>
            <person name="Shao J."/>
            <person name="Firmansyah A.P."/>
            <person name="Susilo A.W."/>
            <person name="Rosmana A."/>
            <person name="McMahon P."/>
            <person name="Junaid M."/>
            <person name="Guest D."/>
            <person name="Kheng T.Y."/>
            <person name="Meinhardt L.W."/>
            <person name="Bailey B.A."/>
        </authorList>
    </citation>
    <scope>NUCLEOTIDE SEQUENCE [LARGE SCALE GENOMIC DNA]</scope>
    <source>
        <strain evidence="19 20">CT2</strain>
    </source>
</reference>
<evidence type="ECO:0000259" key="18">
    <source>
        <dbReference type="PROSITE" id="PS51195"/>
    </source>
</evidence>
<comment type="catalytic activity">
    <reaction evidence="13">
        <text>ATP + H2O = ADP + phosphate + H(+)</text>
        <dbReference type="Rhea" id="RHEA:13065"/>
        <dbReference type="ChEBI" id="CHEBI:15377"/>
        <dbReference type="ChEBI" id="CHEBI:15378"/>
        <dbReference type="ChEBI" id="CHEBI:30616"/>
        <dbReference type="ChEBI" id="CHEBI:43474"/>
        <dbReference type="ChEBI" id="CHEBI:456216"/>
        <dbReference type="EC" id="3.6.4.13"/>
    </reaction>
</comment>
<evidence type="ECO:0000256" key="13">
    <source>
        <dbReference type="ARBA" id="ARBA00047984"/>
    </source>
</evidence>
<evidence type="ECO:0000259" key="16">
    <source>
        <dbReference type="PROSITE" id="PS51192"/>
    </source>
</evidence>
<feature type="short sequence motif" description="Q motif" evidence="14">
    <location>
        <begin position="448"/>
        <end position="476"/>
    </location>
</feature>
<sequence>MHNLLLYALGLARPAKKDELASQTHVDLYDYGLSGPQGADIVMQQIRRTPFVTHINLGHNPLGDFGLSIIVDYLHREGRDLPIEELSLNNCDISDSGLGIISRYIWGNRTLRRLYLMGNNISGSKSPIEAFADSLNHSRIQTLVLTNNERLSDRFLVRFLGNLDAPYLRELQLSRIGLTQSSLPVLKKFLTSPSCYGLRSLHLNANSLSNRGVHNLVDDLLTGNTTLCGMEAFANSSPGSTVVGSNDSISDEAFLEETLGALKFVLARNSDHLRKAECEAKALLVVARTLLLTQSHPKAPSGGSVFPWRKLMPELQHYILRHLHTTLSDAQHTRVCIYASSKATLPSLRPIPRYAKEYIEDYLIAVGCKILLPPRTPPGYIVAIEIATTNNLLHRSKLGSHPSGESPLVLGRFAAGSIDSNGDWKAGLRAPPKDDRPQTEDVTATKGLEFEDMALRRELLMGIFEAGFEHPSPIQEEAIPIALTRRDILARAKNGTGKTAAFTIPSLQQVDPTKPKIQAMLLTPTRELALQTAQVCKNLGKHMGINVMVTTGGTTLKDDIIRLSEAVHVLVGTPGRILDLAGKQVADLSSCRVFVMDEADKLLSPEFTPVMEQLLSFVPGDRQVMLFSATFPMIVKQFKDKHMKNPHEINLMDELTLRGVTQYYAFVEERQKVHCLNTLFAKLQINQSIIFCNSTNRVELLAKKVTELGYSCFYSHAKMVQSARNRVFHDFRNGVCRNLVCSDLLTRGIDIQAVNVVINFDFPKHSETYLHRIGRSGRFGHLGLAINLITYEDRFNLYRIEQELGTEIQPIPAEINKSLYVAPSAMDEPAGQAPSRSDAAESGANGQATHSQSRSQQRGGAPQAQRGVGRGAAPQR</sequence>
<feature type="domain" description="DEAD-box RNA helicase Q" evidence="18">
    <location>
        <begin position="448"/>
        <end position="476"/>
    </location>
</feature>
<evidence type="ECO:0000256" key="7">
    <source>
        <dbReference type="ARBA" id="ARBA00022806"/>
    </source>
</evidence>
<dbReference type="AlphaFoldDB" id="A0A5N5QH48"/>
<keyword evidence="9" id="KW-0067">ATP-binding</keyword>
<feature type="compositionally biased region" description="Polar residues" evidence="15">
    <location>
        <begin position="844"/>
        <end position="855"/>
    </location>
</feature>
<dbReference type="GO" id="GO:0006397">
    <property type="term" value="P:mRNA processing"/>
    <property type="evidence" value="ECO:0007669"/>
    <property type="project" value="UniProtKB-KW"/>
</dbReference>
<dbReference type="GO" id="GO:0051028">
    <property type="term" value="P:mRNA transport"/>
    <property type="evidence" value="ECO:0007669"/>
    <property type="project" value="UniProtKB-KW"/>
</dbReference>
<feature type="region of interest" description="Disordered" evidence="15">
    <location>
        <begin position="824"/>
        <end position="876"/>
    </location>
</feature>
<dbReference type="EC" id="3.6.4.13" evidence="2"/>
<comment type="subcellular location">
    <subcellularLocation>
        <location evidence="1">Cytoplasm</location>
        <location evidence="1">P-body</location>
    </subcellularLocation>
</comment>
<feature type="domain" description="Helicase ATP-binding" evidence="16">
    <location>
        <begin position="479"/>
        <end position="649"/>
    </location>
</feature>
<evidence type="ECO:0000256" key="9">
    <source>
        <dbReference type="ARBA" id="ARBA00022840"/>
    </source>
</evidence>
<evidence type="ECO:0000256" key="5">
    <source>
        <dbReference type="ARBA" id="ARBA00022741"/>
    </source>
</evidence>
<dbReference type="InterPro" id="IPR001650">
    <property type="entry name" value="Helicase_C-like"/>
</dbReference>
<protein>
    <recommendedName>
        <fullName evidence="2">RNA helicase</fullName>
        <ecNumber evidence="2">3.6.4.13</ecNumber>
    </recommendedName>
</protein>
<keyword evidence="6" id="KW-0378">Hydrolase</keyword>
<dbReference type="SUPFAM" id="SSF52047">
    <property type="entry name" value="RNI-like"/>
    <property type="match status" value="1"/>
</dbReference>
<evidence type="ECO:0000256" key="1">
    <source>
        <dbReference type="ARBA" id="ARBA00004201"/>
    </source>
</evidence>
<organism evidence="19 20">
    <name type="scientific">Ceratobasidium theobromae</name>
    <dbReference type="NCBI Taxonomy" id="1582974"/>
    <lineage>
        <taxon>Eukaryota</taxon>
        <taxon>Fungi</taxon>
        <taxon>Dikarya</taxon>
        <taxon>Basidiomycota</taxon>
        <taxon>Agaricomycotina</taxon>
        <taxon>Agaricomycetes</taxon>
        <taxon>Cantharellales</taxon>
        <taxon>Ceratobasidiaceae</taxon>
        <taxon>Ceratobasidium</taxon>
    </lineage>
</organism>
<keyword evidence="8" id="KW-0813">Transport</keyword>
<dbReference type="InterPro" id="IPR027417">
    <property type="entry name" value="P-loop_NTPase"/>
</dbReference>
<evidence type="ECO:0000256" key="8">
    <source>
        <dbReference type="ARBA" id="ARBA00022816"/>
    </source>
</evidence>
<evidence type="ECO:0000256" key="11">
    <source>
        <dbReference type="ARBA" id="ARBA00022884"/>
    </source>
</evidence>
<keyword evidence="7 19" id="KW-0347">Helicase</keyword>
<dbReference type="Gene3D" id="3.80.10.10">
    <property type="entry name" value="Ribonuclease Inhibitor"/>
    <property type="match status" value="1"/>
</dbReference>
<dbReference type="PROSITE" id="PS51194">
    <property type="entry name" value="HELICASE_CTER"/>
    <property type="match status" value="1"/>
</dbReference>
<evidence type="ECO:0000259" key="17">
    <source>
        <dbReference type="PROSITE" id="PS51194"/>
    </source>
</evidence>
<feature type="domain" description="Helicase C-terminal" evidence="17">
    <location>
        <begin position="659"/>
        <end position="819"/>
    </location>
</feature>
<dbReference type="OrthoDB" id="10265785at2759"/>
<dbReference type="Pfam" id="PF00270">
    <property type="entry name" value="DEAD"/>
    <property type="match status" value="1"/>
</dbReference>
<comment type="similarity">
    <text evidence="12">Belongs to the DEAD box helicase family. DDX6/DHH1 subfamily.</text>
</comment>
<keyword evidence="8" id="KW-0509">mRNA transport</keyword>
<keyword evidence="4" id="KW-0507">mRNA processing</keyword>
<keyword evidence="20" id="KW-1185">Reference proteome</keyword>
<keyword evidence="3" id="KW-0963">Cytoplasm</keyword>
<evidence type="ECO:0000256" key="15">
    <source>
        <dbReference type="SAM" id="MobiDB-lite"/>
    </source>
</evidence>
<dbReference type="GO" id="GO:0006417">
    <property type="term" value="P:regulation of translation"/>
    <property type="evidence" value="ECO:0007669"/>
    <property type="project" value="UniProtKB-KW"/>
</dbReference>
<evidence type="ECO:0000313" key="19">
    <source>
        <dbReference type="EMBL" id="KAB5590786.1"/>
    </source>
</evidence>
<dbReference type="PROSITE" id="PS00039">
    <property type="entry name" value="DEAD_ATP_HELICASE"/>
    <property type="match status" value="1"/>
</dbReference>
<gene>
    <name evidence="19" type="ORF">CTheo_5780</name>
</gene>
<feature type="region of interest" description="Disordered" evidence="15">
    <location>
        <begin position="423"/>
        <end position="444"/>
    </location>
</feature>
<dbReference type="InterPro" id="IPR014014">
    <property type="entry name" value="RNA_helicase_DEAD_Q_motif"/>
</dbReference>
<evidence type="ECO:0000256" key="12">
    <source>
        <dbReference type="ARBA" id="ARBA00038316"/>
    </source>
</evidence>
<dbReference type="CDD" id="cd18787">
    <property type="entry name" value="SF2_C_DEAD"/>
    <property type="match status" value="1"/>
</dbReference>
<evidence type="ECO:0000256" key="6">
    <source>
        <dbReference type="ARBA" id="ARBA00022801"/>
    </source>
</evidence>
<evidence type="ECO:0000313" key="20">
    <source>
        <dbReference type="Proteomes" id="UP000383932"/>
    </source>
</evidence>
<keyword evidence="10" id="KW-0810">Translation regulation</keyword>